<dbReference type="InterPro" id="IPR013783">
    <property type="entry name" value="Ig-like_fold"/>
</dbReference>
<evidence type="ECO:0000313" key="5">
    <source>
        <dbReference type="Proteomes" id="UP000008311"/>
    </source>
</evidence>
<evidence type="ECO:0000259" key="3">
    <source>
        <dbReference type="Pfam" id="PF16561"/>
    </source>
</evidence>
<dbReference type="InterPro" id="IPR032640">
    <property type="entry name" value="AMPK1_CBM"/>
</dbReference>
<dbReference type="eggNOG" id="KOG1616">
    <property type="taxonomic scope" value="Eukaryota"/>
</dbReference>
<feature type="region of interest" description="Disordered" evidence="2">
    <location>
        <begin position="175"/>
        <end position="215"/>
    </location>
</feature>
<feature type="domain" description="AMP-activated protein kinase glycogen-binding" evidence="3">
    <location>
        <begin position="470"/>
        <end position="538"/>
    </location>
</feature>
<evidence type="ECO:0000256" key="1">
    <source>
        <dbReference type="SAM" id="Coils"/>
    </source>
</evidence>
<feature type="coiled-coil region" evidence="1">
    <location>
        <begin position="417"/>
        <end position="469"/>
    </location>
</feature>
<dbReference type="GO" id="GO:0019252">
    <property type="term" value="P:starch biosynthetic process"/>
    <property type="evidence" value="ECO:0000318"/>
    <property type="project" value="GO_Central"/>
</dbReference>
<dbReference type="PANTHER" id="PTHR47434">
    <property type="entry name" value="PROTEIN PTST HOMOLOG 3, CHLOROPLASTIC"/>
    <property type="match status" value="1"/>
</dbReference>
<proteinExistence type="predicted"/>
<sequence>MLSLTKVPTHFFVSPKNFSELNRLLNHSFIPFNIFEGNSRNKKQKLMSLRFVDVKESGSLFLELKKDFCWSNCSGFVRKCKKDWEAESDFALEAEILEFMKDSEKPEAFPCKKDLVDAGRMDLVEAILKQGGWLTSGWDLNDDNANEEDEVFCTDDLPSDLKRDKGFKNEVSQEMVLGNNQERSHEVSSYNGGSYAPAASWSGRSLETEAEDDSGIEGILSRLEKERNMNFGFGLSETGGSTHVQVKDFAHGLLAKSSRNMTLAGLERNSTPASSSPDNDKLSDPEDKLGNSRSQSHIDGFRHSLKPDAWRMWSTKRAGLSEMEFEGGEMDALGDEILQKSEGATASSNGRKGNCCSERVKFNDIRSRLQQLESELSSVLSTLKSNSGKNASQRVQVGSSDDLAKLSDAWEFQETEIMKAQDRLRSIRAKLAVLEGKMALAIIESQKIVEEKQKRVDDAQRALQLLRTACIVWTSSASEVLLAGSFDGWNTKRKMQKSSGGIFSVCMKLYPGKYEIKFIVDGEWKVDPLRPIVRNDRYENNVLIIT</sequence>
<dbReference type="Pfam" id="PF16561">
    <property type="entry name" value="AMPK1_CBM"/>
    <property type="match status" value="1"/>
</dbReference>
<dbReference type="SUPFAM" id="SSF81296">
    <property type="entry name" value="E set domains"/>
    <property type="match status" value="1"/>
</dbReference>
<dbReference type="EMBL" id="EQ973849">
    <property type="protein sequence ID" value="EEF42209.1"/>
    <property type="molecule type" value="Genomic_DNA"/>
</dbReference>
<evidence type="ECO:0000256" key="2">
    <source>
        <dbReference type="SAM" id="MobiDB-lite"/>
    </source>
</evidence>
<dbReference type="CDD" id="cd02859">
    <property type="entry name" value="E_set_AMPKbeta_like_N"/>
    <property type="match status" value="1"/>
</dbReference>
<dbReference type="Gene3D" id="2.60.40.10">
    <property type="entry name" value="Immunoglobulins"/>
    <property type="match status" value="1"/>
</dbReference>
<dbReference type="GO" id="GO:2001070">
    <property type="term" value="F:starch binding"/>
    <property type="evidence" value="ECO:0000318"/>
    <property type="project" value="GO_Central"/>
</dbReference>
<accession>B9S2D5</accession>
<name>B9S2D5_RICCO</name>
<gene>
    <name evidence="4" type="ORF">RCOM_0698780</name>
</gene>
<protein>
    <recommendedName>
        <fullName evidence="3">AMP-activated protein kinase glycogen-binding domain-containing protein</fullName>
    </recommendedName>
</protein>
<dbReference type="OrthoDB" id="531008at2759"/>
<feature type="region of interest" description="Disordered" evidence="2">
    <location>
        <begin position="267"/>
        <end position="300"/>
    </location>
</feature>
<evidence type="ECO:0000313" key="4">
    <source>
        <dbReference type="EMBL" id="EEF42209.1"/>
    </source>
</evidence>
<dbReference type="FunCoup" id="B9S2D5">
    <property type="interactions" value="1572"/>
</dbReference>
<dbReference type="STRING" id="3988.B9S2D5"/>
<dbReference type="Proteomes" id="UP000008311">
    <property type="component" value="Unassembled WGS sequence"/>
</dbReference>
<organism evidence="4 5">
    <name type="scientific">Ricinus communis</name>
    <name type="common">Castor bean</name>
    <dbReference type="NCBI Taxonomy" id="3988"/>
    <lineage>
        <taxon>Eukaryota</taxon>
        <taxon>Viridiplantae</taxon>
        <taxon>Streptophyta</taxon>
        <taxon>Embryophyta</taxon>
        <taxon>Tracheophyta</taxon>
        <taxon>Spermatophyta</taxon>
        <taxon>Magnoliopsida</taxon>
        <taxon>eudicotyledons</taxon>
        <taxon>Gunneridae</taxon>
        <taxon>Pentapetalae</taxon>
        <taxon>rosids</taxon>
        <taxon>fabids</taxon>
        <taxon>Malpighiales</taxon>
        <taxon>Euphorbiaceae</taxon>
        <taxon>Acalyphoideae</taxon>
        <taxon>Acalypheae</taxon>
        <taxon>Ricinus</taxon>
    </lineage>
</organism>
<dbReference type="PANTHER" id="PTHR47434:SF1">
    <property type="entry name" value="PROTEIN PTST HOMOLOG 2, CHLOROPLASTIC"/>
    <property type="match status" value="1"/>
</dbReference>
<keyword evidence="5" id="KW-1185">Reference proteome</keyword>
<dbReference type="InterPro" id="IPR014756">
    <property type="entry name" value="Ig_E-set"/>
</dbReference>
<dbReference type="AlphaFoldDB" id="B9S2D5"/>
<feature type="compositionally biased region" description="Polar residues" evidence="2">
    <location>
        <begin position="268"/>
        <end position="277"/>
    </location>
</feature>
<dbReference type="InParanoid" id="B9S2D5"/>
<keyword evidence="1" id="KW-0175">Coiled coil</keyword>
<feature type="compositionally biased region" description="Basic and acidic residues" evidence="2">
    <location>
        <begin position="278"/>
        <end position="290"/>
    </location>
</feature>
<dbReference type="KEGG" id="rcu:8287033"/>
<reference evidence="5" key="1">
    <citation type="journal article" date="2010" name="Nat. Biotechnol.">
        <title>Draft genome sequence of the oilseed species Ricinus communis.</title>
        <authorList>
            <person name="Chan A.P."/>
            <person name="Crabtree J."/>
            <person name="Zhao Q."/>
            <person name="Lorenzi H."/>
            <person name="Orvis J."/>
            <person name="Puiu D."/>
            <person name="Melake-Berhan A."/>
            <person name="Jones K.M."/>
            <person name="Redman J."/>
            <person name="Chen G."/>
            <person name="Cahoon E.B."/>
            <person name="Gedil M."/>
            <person name="Stanke M."/>
            <person name="Haas B.J."/>
            <person name="Wortman J.R."/>
            <person name="Fraser-Liggett C.M."/>
            <person name="Ravel J."/>
            <person name="Rabinowicz P.D."/>
        </authorList>
    </citation>
    <scope>NUCLEOTIDE SEQUENCE [LARGE SCALE GENOMIC DNA]</scope>
    <source>
        <strain evidence="5">cv. Hale</strain>
    </source>
</reference>
<dbReference type="GO" id="GO:0009507">
    <property type="term" value="C:chloroplast"/>
    <property type="evidence" value="ECO:0000318"/>
    <property type="project" value="GO_Central"/>
</dbReference>